<dbReference type="AlphaFoldDB" id="A0A165AQM6"/>
<keyword evidence="2" id="KW-1185">Reference proteome</keyword>
<proteinExistence type="predicted"/>
<gene>
    <name evidence="1" type="ORF">LAESUDRAFT_667956</name>
</gene>
<dbReference type="Proteomes" id="UP000076871">
    <property type="component" value="Unassembled WGS sequence"/>
</dbReference>
<feature type="non-terminal residue" evidence="1">
    <location>
        <position position="1"/>
    </location>
</feature>
<dbReference type="GeneID" id="63822380"/>
<dbReference type="EMBL" id="KV427861">
    <property type="protein sequence ID" value="KZS99464.1"/>
    <property type="molecule type" value="Genomic_DNA"/>
</dbReference>
<name>A0A165AQM6_9APHY</name>
<dbReference type="RefSeq" id="XP_040757205.1">
    <property type="nucleotide sequence ID" value="XM_040905350.1"/>
</dbReference>
<sequence>YGHDITAPGGFDKEWLHHISFVDSDDPNAFRFLNPADVIWAAHLISAFAHGRTPDLLPPSTCARQPDDNDLDYQFYYVNMFVDRDMFMRYLGGGVGHKGTVV</sequence>
<accession>A0A165AQM6</accession>
<dbReference type="STRING" id="1314785.A0A165AQM6"/>
<evidence type="ECO:0000313" key="2">
    <source>
        <dbReference type="Proteomes" id="UP000076871"/>
    </source>
</evidence>
<dbReference type="InParanoid" id="A0A165AQM6"/>
<evidence type="ECO:0000313" key="1">
    <source>
        <dbReference type="EMBL" id="KZS99464.1"/>
    </source>
</evidence>
<protein>
    <submittedName>
        <fullName evidence="1">Uncharacterized protein</fullName>
    </submittedName>
</protein>
<dbReference type="OrthoDB" id="3267098at2759"/>
<organism evidence="1 2">
    <name type="scientific">Laetiporus sulphureus 93-53</name>
    <dbReference type="NCBI Taxonomy" id="1314785"/>
    <lineage>
        <taxon>Eukaryota</taxon>
        <taxon>Fungi</taxon>
        <taxon>Dikarya</taxon>
        <taxon>Basidiomycota</taxon>
        <taxon>Agaricomycotina</taxon>
        <taxon>Agaricomycetes</taxon>
        <taxon>Polyporales</taxon>
        <taxon>Laetiporus</taxon>
    </lineage>
</organism>
<reference evidence="1 2" key="1">
    <citation type="journal article" date="2016" name="Mol. Biol. Evol.">
        <title>Comparative Genomics of Early-Diverging Mushroom-Forming Fungi Provides Insights into the Origins of Lignocellulose Decay Capabilities.</title>
        <authorList>
            <person name="Nagy L.G."/>
            <person name="Riley R."/>
            <person name="Tritt A."/>
            <person name="Adam C."/>
            <person name="Daum C."/>
            <person name="Floudas D."/>
            <person name="Sun H."/>
            <person name="Yadav J.S."/>
            <person name="Pangilinan J."/>
            <person name="Larsson K.H."/>
            <person name="Matsuura K."/>
            <person name="Barry K."/>
            <person name="Labutti K."/>
            <person name="Kuo R."/>
            <person name="Ohm R.A."/>
            <person name="Bhattacharya S.S."/>
            <person name="Shirouzu T."/>
            <person name="Yoshinaga Y."/>
            <person name="Martin F.M."/>
            <person name="Grigoriev I.V."/>
            <person name="Hibbett D.S."/>
        </authorList>
    </citation>
    <scope>NUCLEOTIDE SEQUENCE [LARGE SCALE GENOMIC DNA]</scope>
    <source>
        <strain evidence="1 2">93-53</strain>
    </source>
</reference>